<dbReference type="SUPFAM" id="SSF51569">
    <property type="entry name" value="Aldolase"/>
    <property type="match status" value="1"/>
</dbReference>
<dbReference type="Pfam" id="PF01081">
    <property type="entry name" value="Aldolase"/>
    <property type="match status" value="1"/>
</dbReference>
<dbReference type="RefSeq" id="WP_161346880.1">
    <property type="nucleotide sequence ID" value="NZ_BMGW01000007.1"/>
</dbReference>
<evidence type="ECO:0000256" key="7">
    <source>
        <dbReference type="ARBA" id="ARBA00023277"/>
    </source>
</evidence>
<dbReference type="CDD" id="cd00452">
    <property type="entry name" value="KDPG_aldolase"/>
    <property type="match status" value="1"/>
</dbReference>
<reference evidence="8 9" key="1">
    <citation type="submission" date="2020-01" db="EMBL/GenBank/DDBJ databases">
        <title>Frigidibacter albus SP32T (=CGMCC 1.13995T).</title>
        <authorList>
            <person name="Liao X."/>
        </authorList>
    </citation>
    <scope>NUCLEOTIDE SEQUENCE [LARGE SCALE GENOMIC DNA]</scope>
    <source>
        <strain evidence="8 9">SP32</strain>
    </source>
</reference>
<dbReference type="PANTHER" id="PTHR30246">
    <property type="entry name" value="2-KETO-3-DEOXY-6-PHOSPHOGLUCONATE ALDOLASE"/>
    <property type="match status" value="1"/>
</dbReference>
<comment type="subunit">
    <text evidence="4">Homotrimer.</text>
</comment>
<evidence type="ECO:0000256" key="3">
    <source>
        <dbReference type="ARBA" id="ARBA00006906"/>
    </source>
</evidence>
<dbReference type="InterPro" id="IPR013785">
    <property type="entry name" value="Aldolase_TIM"/>
</dbReference>
<comment type="catalytic activity">
    <reaction evidence="1">
        <text>2-dehydro-3-deoxy-6-phospho-D-gluconate = D-glyceraldehyde 3-phosphate + pyruvate</text>
        <dbReference type="Rhea" id="RHEA:17089"/>
        <dbReference type="ChEBI" id="CHEBI:15361"/>
        <dbReference type="ChEBI" id="CHEBI:57569"/>
        <dbReference type="ChEBI" id="CHEBI:59776"/>
        <dbReference type="EC" id="4.1.2.14"/>
    </reaction>
</comment>
<name>A0A6L8VI23_9RHOB</name>
<evidence type="ECO:0000313" key="8">
    <source>
        <dbReference type="EMBL" id="MZQ89863.1"/>
    </source>
</evidence>
<dbReference type="NCBIfam" id="TIGR01182">
    <property type="entry name" value="eda"/>
    <property type="match status" value="1"/>
</dbReference>
<evidence type="ECO:0000256" key="5">
    <source>
        <dbReference type="ARBA" id="ARBA00013063"/>
    </source>
</evidence>
<evidence type="ECO:0000256" key="2">
    <source>
        <dbReference type="ARBA" id="ARBA00004736"/>
    </source>
</evidence>
<dbReference type="PANTHER" id="PTHR30246:SF1">
    <property type="entry name" value="2-DEHYDRO-3-DEOXY-6-PHOSPHOGALACTONATE ALDOLASE-RELATED"/>
    <property type="match status" value="1"/>
</dbReference>
<sequence length="218" mass="21963">MTPSDNNTADRSTRAREICLLAPVIPVLVIDDLAHAVPLARALIAGGLPALEVTLRTPQALDAIRAMAEVPGGVVGAGTLLTPADVRAAKAAGAQFGVSPGATDRLIAACEDEGLPLLPGAATATEVMALLEWGFTVQKFFPAEASGGAPALKAIGAPIPQVSFCPTGGVSLANAGDYLSLPNVLCAGGSWVAPKAALMAGDWDKVEALAREAAALPR</sequence>
<accession>A0A6L8VI23</accession>
<protein>
    <recommendedName>
        <fullName evidence="5">2-dehydro-3-deoxy-phosphogluconate aldolase</fullName>
        <ecNumber evidence="5">4.1.2.14</ecNumber>
    </recommendedName>
</protein>
<keyword evidence="9" id="KW-1185">Reference proteome</keyword>
<proteinExistence type="inferred from homology"/>
<keyword evidence="6 8" id="KW-0456">Lyase</keyword>
<dbReference type="EMBL" id="WWNR01000007">
    <property type="protein sequence ID" value="MZQ89863.1"/>
    <property type="molecule type" value="Genomic_DNA"/>
</dbReference>
<comment type="similarity">
    <text evidence="3">Belongs to the KHG/KDPG aldolase family.</text>
</comment>
<dbReference type="InterPro" id="IPR000887">
    <property type="entry name" value="Aldlse_KDPG_KHG"/>
</dbReference>
<evidence type="ECO:0000256" key="1">
    <source>
        <dbReference type="ARBA" id="ARBA00000654"/>
    </source>
</evidence>
<dbReference type="OrthoDB" id="9805177at2"/>
<evidence type="ECO:0000313" key="9">
    <source>
        <dbReference type="Proteomes" id="UP000477083"/>
    </source>
</evidence>
<evidence type="ECO:0000256" key="6">
    <source>
        <dbReference type="ARBA" id="ARBA00023239"/>
    </source>
</evidence>
<dbReference type="GO" id="GO:0008675">
    <property type="term" value="F:2-dehydro-3-deoxy-phosphogluconate aldolase activity"/>
    <property type="evidence" value="ECO:0007669"/>
    <property type="project" value="UniProtKB-EC"/>
</dbReference>
<dbReference type="PROSITE" id="PS00159">
    <property type="entry name" value="ALDOLASE_KDPG_KHG_1"/>
    <property type="match status" value="1"/>
</dbReference>
<comment type="pathway">
    <text evidence="2">Carbohydrate acid metabolism; 2-dehydro-3-deoxy-D-gluconate degradation; D-glyceraldehyde 3-phosphate and pyruvate from 2-dehydro-3-deoxy-D-gluconate: step 2/2.</text>
</comment>
<comment type="caution">
    <text evidence="8">The sequence shown here is derived from an EMBL/GenBank/DDBJ whole genome shotgun (WGS) entry which is preliminary data.</text>
</comment>
<dbReference type="AlphaFoldDB" id="A0A6L8VI23"/>
<dbReference type="EC" id="4.1.2.14" evidence="5"/>
<keyword evidence="7" id="KW-0119">Carbohydrate metabolism</keyword>
<evidence type="ECO:0000256" key="4">
    <source>
        <dbReference type="ARBA" id="ARBA00011233"/>
    </source>
</evidence>
<dbReference type="NCBIfam" id="NF004325">
    <property type="entry name" value="PRK05718.1"/>
    <property type="match status" value="1"/>
</dbReference>
<dbReference type="Gene3D" id="3.20.20.70">
    <property type="entry name" value="Aldolase class I"/>
    <property type="match status" value="1"/>
</dbReference>
<gene>
    <name evidence="8" type="primary">eda</name>
    <name evidence="8" type="ORF">GS660_12260</name>
</gene>
<organism evidence="8 9">
    <name type="scientific">Frigidibacter albus</name>
    <dbReference type="NCBI Taxonomy" id="1465486"/>
    <lineage>
        <taxon>Bacteria</taxon>
        <taxon>Pseudomonadati</taxon>
        <taxon>Pseudomonadota</taxon>
        <taxon>Alphaproteobacteria</taxon>
        <taxon>Rhodobacterales</taxon>
        <taxon>Paracoccaceae</taxon>
        <taxon>Frigidibacter</taxon>
    </lineage>
</organism>
<dbReference type="InterPro" id="IPR031337">
    <property type="entry name" value="KDPG/KHG_AS_1"/>
</dbReference>
<dbReference type="Proteomes" id="UP000477083">
    <property type="component" value="Unassembled WGS sequence"/>
</dbReference>